<feature type="transmembrane region" description="Helical" evidence="1">
    <location>
        <begin position="463"/>
        <end position="482"/>
    </location>
</feature>
<evidence type="ECO:0000256" key="1">
    <source>
        <dbReference type="SAM" id="Phobius"/>
    </source>
</evidence>
<feature type="transmembrane region" description="Helical" evidence="1">
    <location>
        <begin position="437"/>
        <end position="457"/>
    </location>
</feature>
<sequence>MLPEYIGMIFAMALPCVSRFSEIVRRCKTYKHRKHVQLKQVVDYTSWKKFDIYRNVLFRALISFEFIIIIYCHFTLGFKENSDTDYVMNYMVKQTLIQKSIVITKSSNYLSSTLNSIITEMVTTSPSIIINIEQFQESLDNQRIQNIKQLLRHRSWRAAMHIIFSSNHNHNKSTIHDLVECSRSLGFFTINTKRPKYLLFIIDGETGEQLRSFFKTLWTFKILNVAVIEIIKQKRAEHIHESIDIPFEIKVHHYNPFNDTYHVAPLTDETILFSNKLQNMYGYKLDVGFKEDFFGLMIDHEYSGNDIWRMISGIDVSVTKALADYSNCIINLKVSDRIPPHSNLHKLKINETDIFKALINAEIEFVINKHLVVKYEETREKSIFLYPTGKYAVVKQYGKIKLLFGYEVLVIGIIIVLVLLILTSILRVYSTNKIWKIYNVIYILVFGQTMTAIPITITERVCFLTMILISAVFTVCVLEYLIDMYYFQVEYLDLRSLSDIIHHKLIPYITSDIMSRLKNLYRNDSVIQAISRLQPAKNRSIHFRCKSVLIQNSDEVQGCYVNYAMGIMLSSRYSSGENGWILSFIEEPILPGFPGIFFTMISPYVPRFNEILRRCFEGGFIDNWFEKYVTLYAKINSQFFGIESLNTLHLLKTNRSKIINVKSVSSQKKLLIILLGGKIMLFSNKLQNMYGYKLDVGFIEASYKVIIDQEYSRDDVWRIISGLDVNITRAVVNYSNFTIYPKVSEYIAQYKNLQKFNITESSVDDVQTKIEFVINLYTIFGFGNLAKTRILIALVIIMLTNILRVYFYHEIWEIYNLIYILTFDSTMTTIPNKATQKIFFLVIIFISSSFFVCVLDNLTEMNYFQMVYLDLRSLRDIVQQAHSVRSL</sequence>
<keyword evidence="1" id="KW-1133">Transmembrane helix</keyword>
<keyword evidence="1" id="KW-0472">Membrane</keyword>
<dbReference type="Proteomes" id="UP000215335">
    <property type="component" value="Unassembled WGS sequence"/>
</dbReference>
<feature type="transmembrane region" description="Helical" evidence="1">
    <location>
        <begin position="838"/>
        <end position="858"/>
    </location>
</feature>
<dbReference type="AlphaFoldDB" id="A0A232EHB7"/>
<keyword evidence="1" id="KW-0812">Transmembrane</keyword>
<name>A0A232EHB7_9HYME</name>
<dbReference type="OrthoDB" id="7696986at2759"/>
<reference evidence="2 3" key="1">
    <citation type="journal article" date="2017" name="Curr. Biol.">
        <title>The Evolution of Venom by Co-option of Single-Copy Genes.</title>
        <authorList>
            <person name="Martinson E.O."/>
            <person name="Mrinalini"/>
            <person name="Kelkar Y.D."/>
            <person name="Chang C.H."/>
            <person name="Werren J.H."/>
        </authorList>
    </citation>
    <scope>NUCLEOTIDE SEQUENCE [LARGE SCALE GENOMIC DNA]</scope>
    <source>
        <strain evidence="2 3">Alberta</strain>
        <tissue evidence="2">Whole body</tissue>
    </source>
</reference>
<feature type="transmembrane region" description="Helical" evidence="1">
    <location>
        <begin position="6"/>
        <end position="24"/>
    </location>
</feature>
<feature type="transmembrane region" description="Helical" evidence="1">
    <location>
        <begin position="790"/>
        <end position="808"/>
    </location>
</feature>
<comment type="caution">
    <text evidence="2">The sequence shown here is derived from an EMBL/GenBank/DDBJ whole genome shotgun (WGS) entry which is preliminary data.</text>
</comment>
<gene>
    <name evidence="2" type="ORF">TSAR_001792</name>
</gene>
<evidence type="ECO:0000313" key="2">
    <source>
        <dbReference type="EMBL" id="OXU17767.1"/>
    </source>
</evidence>
<keyword evidence="3" id="KW-1185">Reference proteome</keyword>
<feature type="transmembrane region" description="Helical" evidence="1">
    <location>
        <begin position="56"/>
        <end position="76"/>
    </location>
</feature>
<protein>
    <submittedName>
        <fullName evidence="2">Uncharacterized protein</fullName>
    </submittedName>
</protein>
<dbReference type="EMBL" id="NNAY01004524">
    <property type="protein sequence ID" value="OXU17767.1"/>
    <property type="molecule type" value="Genomic_DNA"/>
</dbReference>
<organism evidence="2 3">
    <name type="scientific">Trichomalopsis sarcophagae</name>
    <dbReference type="NCBI Taxonomy" id="543379"/>
    <lineage>
        <taxon>Eukaryota</taxon>
        <taxon>Metazoa</taxon>
        <taxon>Ecdysozoa</taxon>
        <taxon>Arthropoda</taxon>
        <taxon>Hexapoda</taxon>
        <taxon>Insecta</taxon>
        <taxon>Pterygota</taxon>
        <taxon>Neoptera</taxon>
        <taxon>Endopterygota</taxon>
        <taxon>Hymenoptera</taxon>
        <taxon>Apocrita</taxon>
        <taxon>Proctotrupomorpha</taxon>
        <taxon>Chalcidoidea</taxon>
        <taxon>Pteromalidae</taxon>
        <taxon>Pteromalinae</taxon>
        <taxon>Trichomalopsis</taxon>
    </lineage>
</organism>
<accession>A0A232EHB7</accession>
<proteinExistence type="predicted"/>
<feature type="transmembrane region" description="Helical" evidence="1">
    <location>
        <begin position="403"/>
        <end position="425"/>
    </location>
</feature>
<evidence type="ECO:0000313" key="3">
    <source>
        <dbReference type="Proteomes" id="UP000215335"/>
    </source>
</evidence>